<feature type="transmembrane region" description="Helical" evidence="1">
    <location>
        <begin position="416"/>
        <end position="434"/>
    </location>
</feature>
<dbReference type="RefSeq" id="XP_028532082.1">
    <property type="nucleotide sequence ID" value="XM_028675499.1"/>
</dbReference>
<dbReference type="EMBL" id="LN835301">
    <property type="protein sequence ID" value="CRG99074.1"/>
    <property type="molecule type" value="Genomic_DNA"/>
</dbReference>
<keyword evidence="3" id="KW-1185">Reference proteome</keyword>
<feature type="transmembrane region" description="Helical" evidence="1">
    <location>
        <begin position="262"/>
        <end position="282"/>
    </location>
</feature>
<evidence type="ECO:0000313" key="2">
    <source>
        <dbReference type="EMBL" id="CRG99074.1"/>
    </source>
</evidence>
<evidence type="ECO:0000313" key="3">
    <source>
        <dbReference type="Proteomes" id="UP000220158"/>
    </source>
</evidence>
<dbReference type="KEGG" id="prel:PRELSG_0604900"/>
<dbReference type="VEuPathDB" id="PlasmoDB:PRELSG_0604900"/>
<dbReference type="Proteomes" id="UP000220158">
    <property type="component" value="Chromosome 6"/>
</dbReference>
<dbReference type="OrthoDB" id="377162at2759"/>
<dbReference type="OMA" id="MISYNSV"/>
<feature type="transmembrane region" description="Helical" evidence="1">
    <location>
        <begin position="386"/>
        <end position="410"/>
    </location>
</feature>
<feature type="transmembrane region" description="Helical" evidence="1">
    <location>
        <begin position="182"/>
        <end position="200"/>
    </location>
</feature>
<accession>A0A1J1H647</accession>
<protein>
    <submittedName>
        <fullName evidence="2">Uncharacterized protein</fullName>
    </submittedName>
</protein>
<keyword evidence="1" id="KW-0812">Transmembrane</keyword>
<keyword evidence="1" id="KW-0472">Membrane</keyword>
<feature type="transmembrane region" description="Helical" evidence="1">
    <location>
        <begin position="302"/>
        <end position="320"/>
    </location>
</feature>
<sequence>MKKASLIFILIFFLFMKNVVNIEIRKKGYDLKHNYLKAIAHQSNKWRLIYSSIKFNNSNNLNNEIKKIHISEKEIIKEKLNKIKKIKNVLNKYNLKIYKGKAKYFKTKARQLVLYKYNLVKKYIILIINRWKHNIIIYTKKFTNYSNIIFYNLKKKFALQNNMLYVYIENLPFLNKRTLSKLISYNSVNLLFLLFTFLYYKSDYIYKFLKRKYAFIGEFKNIKTEKYIKIHTLSTLFFFFYKFFVLRLLFILNSYNFFSRRLYVLNNILHFIFFSYIFIFPYFLVQANWGSFHLIDSKKSKLLGSIFLFQLLLIYIRLIFQNNLMFMKKWTDEEFFNKDELIKNIKNNRRIDFYVSLLNQYHFLKKLYIGNNKFYEIILYLHKYKYLLDIIFPINNLFYIYIAHSIYFYLNNLSYAGIYISSFSFILLLIKIISNKIDMYFLTKPI</sequence>
<dbReference type="AlphaFoldDB" id="A0A1J1H647"/>
<dbReference type="GeneID" id="39735175"/>
<reference evidence="2 3" key="1">
    <citation type="submission" date="2015-04" db="EMBL/GenBank/DDBJ databases">
        <authorList>
            <consortium name="Pathogen Informatics"/>
        </authorList>
    </citation>
    <scope>NUCLEOTIDE SEQUENCE [LARGE SCALE GENOMIC DNA]</scope>
    <source>
        <strain evidence="2 3">SGS1</strain>
    </source>
</reference>
<gene>
    <name evidence="2" type="ORF">PRELSG_0604900</name>
</gene>
<organism evidence="2 3">
    <name type="scientific">Plasmodium relictum</name>
    <dbReference type="NCBI Taxonomy" id="85471"/>
    <lineage>
        <taxon>Eukaryota</taxon>
        <taxon>Sar</taxon>
        <taxon>Alveolata</taxon>
        <taxon>Apicomplexa</taxon>
        <taxon>Aconoidasida</taxon>
        <taxon>Haemosporida</taxon>
        <taxon>Plasmodiidae</taxon>
        <taxon>Plasmodium</taxon>
        <taxon>Plasmodium (Haemamoeba)</taxon>
    </lineage>
</organism>
<proteinExistence type="predicted"/>
<keyword evidence="1" id="KW-1133">Transmembrane helix</keyword>
<name>A0A1J1H647_PLARL</name>
<feature type="transmembrane region" description="Helical" evidence="1">
    <location>
        <begin position="230"/>
        <end position="250"/>
    </location>
</feature>
<feature type="transmembrane region" description="Helical" evidence="1">
    <location>
        <begin position="6"/>
        <end position="24"/>
    </location>
</feature>
<evidence type="ECO:0000256" key="1">
    <source>
        <dbReference type="SAM" id="Phobius"/>
    </source>
</evidence>